<keyword evidence="5" id="KW-0560">Oxidoreductase</keyword>
<keyword evidence="6 8" id="KW-0408">Iron</keyword>
<evidence type="ECO:0008006" key="12">
    <source>
        <dbReference type="Google" id="ProtNLM"/>
    </source>
</evidence>
<dbReference type="AlphaFoldDB" id="M2R5S9"/>
<evidence type="ECO:0000256" key="1">
    <source>
        <dbReference type="ARBA" id="ARBA00001971"/>
    </source>
</evidence>
<dbReference type="InterPro" id="IPR002403">
    <property type="entry name" value="Cyt_P450_E_grp-IV"/>
</dbReference>
<gene>
    <name evidence="10" type="ORF">CERSUDRAFT_107483</name>
</gene>
<dbReference type="PANTHER" id="PTHR24305:SF187">
    <property type="entry name" value="P450, PUTATIVE (EUROFUNG)-RELATED"/>
    <property type="match status" value="1"/>
</dbReference>
<dbReference type="GO" id="GO:0004497">
    <property type="term" value="F:monooxygenase activity"/>
    <property type="evidence" value="ECO:0007669"/>
    <property type="project" value="UniProtKB-KW"/>
</dbReference>
<dbReference type="HOGENOM" id="CLU_001570_14_10_1"/>
<dbReference type="Pfam" id="PF00067">
    <property type="entry name" value="p450"/>
    <property type="match status" value="1"/>
</dbReference>
<evidence type="ECO:0000256" key="4">
    <source>
        <dbReference type="ARBA" id="ARBA00022723"/>
    </source>
</evidence>
<dbReference type="GO" id="GO:0020037">
    <property type="term" value="F:heme binding"/>
    <property type="evidence" value="ECO:0007669"/>
    <property type="project" value="InterPro"/>
</dbReference>
<protein>
    <recommendedName>
        <fullName evidence="12">Cytochrome P450</fullName>
    </recommendedName>
</protein>
<keyword evidence="8" id="KW-0349">Heme</keyword>
<dbReference type="InterPro" id="IPR050121">
    <property type="entry name" value="Cytochrome_P450_monoxygenase"/>
</dbReference>
<dbReference type="InterPro" id="IPR036396">
    <property type="entry name" value="Cyt_P450_sf"/>
</dbReference>
<evidence type="ECO:0000256" key="3">
    <source>
        <dbReference type="ARBA" id="ARBA00010617"/>
    </source>
</evidence>
<evidence type="ECO:0000313" key="11">
    <source>
        <dbReference type="Proteomes" id="UP000016930"/>
    </source>
</evidence>
<keyword evidence="7" id="KW-0503">Monooxygenase</keyword>
<comment type="similarity">
    <text evidence="3">Belongs to the cytochrome P450 family.</text>
</comment>
<proteinExistence type="inferred from homology"/>
<keyword evidence="9" id="KW-0812">Transmembrane</keyword>
<dbReference type="PRINTS" id="PR00465">
    <property type="entry name" value="EP450IV"/>
</dbReference>
<sequence length="543" mass="60637">MPVITRTAVHYAFKRCEPRAPLVHLSLLGVPPSLLSVLVRAYYSNLDALIVSYGLFLTVLLISVVLYRVSPFHPLASYPGPLLLKVTRLSFAVIGLQGRQHRYIQKLHREYGDIVRIGLNEISINSAAAITPVLGTFGFHKSQSYIGRGLDLRKSESSLLASSGEDHAAKRKPWSRAFSTPALKGYEDVISRRAKQLVGVIAKEHEVDLGVLLSWFTFDFMGDMAFGGGPNLLEKGDKRSVWSVMEAGMAQGHFFANVPWISVYARHLPMFGKDVRRSQHYARDRAARRVKEGSLVKDLVYYLNNEDGAEKQSPQLHDVVREAVLAIVAGSDTTSGVLANMFFFLLRDPKAYARLQAEIDQFYSPGKNALDTKHHQDMPILNAAINETLRLMPAVLSGSERVAPAGGKVVAQQYPEGTRTYLHLFSMQRDARNFAPNPESYWLDRWLIASGRMTASDAGIDGRSFVHNREAFIPFSFGRANCVGKNLALQEMRMTTCLIMQRLELQFALGYDPESYLPGLRDFFVTKKPPLFVSVKVRDKASA</sequence>
<keyword evidence="11" id="KW-1185">Reference proteome</keyword>
<evidence type="ECO:0000256" key="6">
    <source>
        <dbReference type="ARBA" id="ARBA00023004"/>
    </source>
</evidence>
<evidence type="ECO:0000313" key="10">
    <source>
        <dbReference type="EMBL" id="EMD34266.1"/>
    </source>
</evidence>
<evidence type="ECO:0000256" key="9">
    <source>
        <dbReference type="SAM" id="Phobius"/>
    </source>
</evidence>
<feature type="transmembrane region" description="Helical" evidence="9">
    <location>
        <begin position="49"/>
        <end position="69"/>
    </location>
</feature>
<dbReference type="EMBL" id="KB445803">
    <property type="protein sequence ID" value="EMD34266.1"/>
    <property type="molecule type" value="Genomic_DNA"/>
</dbReference>
<evidence type="ECO:0000256" key="7">
    <source>
        <dbReference type="ARBA" id="ARBA00023033"/>
    </source>
</evidence>
<keyword evidence="9" id="KW-0472">Membrane</keyword>
<dbReference type="InterPro" id="IPR001128">
    <property type="entry name" value="Cyt_P450"/>
</dbReference>
<keyword evidence="4 8" id="KW-0479">Metal-binding</keyword>
<reference evidence="10 11" key="1">
    <citation type="journal article" date="2012" name="Proc. Natl. Acad. Sci. U.S.A.">
        <title>Comparative genomics of Ceriporiopsis subvermispora and Phanerochaete chrysosporium provide insight into selective ligninolysis.</title>
        <authorList>
            <person name="Fernandez-Fueyo E."/>
            <person name="Ruiz-Duenas F.J."/>
            <person name="Ferreira P."/>
            <person name="Floudas D."/>
            <person name="Hibbett D.S."/>
            <person name="Canessa P."/>
            <person name="Larrondo L.F."/>
            <person name="James T.Y."/>
            <person name="Seelenfreund D."/>
            <person name="Lobos S."/>
            <person name="Polanco R."/>
            <person name="Tello M."/>
            <person name="Honda Y."/>
            <person name="Watanabe T."/>
            <person name="Watanabe T."/>
            <person name="Ryu J.S."/>
            <person name="Kubicek C.P."/>
            <person name="Schmoll M."/>
            <person name="Gaskell J."/>
            <person name="Hammel K.E."/>
            <person name="St John F.J."/>
            <person name="Vanden Wymelenberg A."/>
            <person name="Sabat G."/>
            <person name="Splinter BonDurant S."/>
            <person name="Syed K."/>
            <person name="Yadav J.S."/>
            <person name="Doddapaneni H."/>
            <person name="Subramanian V."/>
            <person name="Lavin J.L."/>
            <person name="Oguiza J.A."/>
            <person name="Perez G."/>
            <person name="Pisabarro A.G."/>
            <person name="Ramirez L."/>
            <person name="Santoyo F."/>
            <person name="Master E."/>
            <person name="Coutinho P.M."/>
            <person name="Henrissat B."/>
            <person name="Lombard V."/>
            <person name="Magnuson J.K."/>
            <person name="Kuees U."/>
            <person name="Hori C."/>
            <person name="Igarashi K."/>
            <person name="Samejima M."/>
            <person name="Held B.W."/>
            <person name="Barry K.W."/>
            <person name="LaButti K.M."/>
            <person name="Lapidus A."/>
            <person name="Lindquist E.A."/>
            <person name="Lucas S.M."/>
            <person name="Riley R."/>
            <person name="Salamov A.A."/>
            <person name="Hoffmeister D."/>
            <person name="Schwenk D."/>
            <person name="Hadar Y."/>
            <person name="Yarden O."/>
            <person name="de Vries R.P."/>
            <person name="Wiebenga A."/>
            <person name="Stenlid J."/>
            <person name="Eastwood D."/>
            <person name="Grigoriev I.V."/>
            <person name="Berka R.M."/>
            <person name="Blanchette R.A."/>
            <person name="Kersten P."/>
            <person name="Martinez A.T."/>
            <person name="Vicuna R."/>
            <person name="Cullen D."/>
        </authorList>
    </citation>
    <scope>NUCLEOTIDE SEQUENCE [LARGE SCALE GENOMIC DNA]</scope>
    <source>
        <strain evidence="10 11">B</strain>
    </source>
</reference>
<organism evidence="10 11">
    <name type="scientific">Ceriporiopsis subvermispora (strain B)</name>
    <name type="common">White-rot fungus</name>
    <name type="synonym">Gelatoporia subvermispora</name>
    <dbReference type="NCBI Taxonomy" id="914234"/>
    <lineage>
        <taxon>Eukaryota</taxon>
        <taxon>Fungi</taxon>
        <taxon>Dikarya</taxon>
        <taxon>Basidiomycota</taxon>
        <taxon>Agaricomycotina</taxon>
        <taxon>Agaricomycetes</taxon>
        <taxon>Polyporales</taxon>
        <taxon>Gelatoporiaceae</taxon>
        <taxon>Gelatoporia</taxon>
    </lineage>
</organism>
<feature type="transmembrane region" description="Helical" evidence="9">
    <location>
        <begin position="21"/>
        <end position="43"/>
    </location>
</feature>
<dbReference type="Gene3D" id="1.10.630.10">
    <property type="entry name" value="Cytochrome P450"/>
    <property type="match status" value="1"/>
</dbReference>
<evidence type="ECO:0000256" key="5">
    <source>
        <dbReference type="ARBA" id="ARBA00023002"/>
    </source>
</evidence>
<feature type="binding site" description="axial binding residue" evidence="8">
    <location>
        <position position="482"/>
    </location>
    <ligand>
        <name>heme</name>
        <dbReference type="ChEBI" id="CHEBI:30413"/>
    </ligand>
    <ligandPart>
        <name>Fe</name>
        <dbReference type="ChEBI" id="CHEBI:18248"/>
    </ligandPart>
</feature>
<dbReference type="STRING" id="914234.M2R5S9"/>
<dbReference type="PANTHER" id="PTHR24305">
    <property type="entry name" value="CYTOCHROME P450"/>
    <property type="match status" value="1"/>
</dbReference>
<keyword evidence="9" id="KW-1133">Transmembrane helix</keyword>
<dbReference type="SUPFAM" id="SSF48264">
    <property type="entry name" value="Cytochrome P450"/>
    <property type="match status" value="1"/>
</dbReference>
<dbReference type="Proteomes" id="UP000016930">
    <property type="component" value="Unassembled WGS sequence"/>
</dbReference>
<accession>M2R5S9</accession>
<dbReference type="PRINTS" id="PR00385">
    <property type="entry name" value="P450"/>
</dbReference>
<dbReference type="GO" id="GO:0005506">
    <property type="term" value="F:iron ion binding"/>
    <property type="evidence" value="ECO:0007669"/>
    <property type="project" value="InterPro"/>
</dbReference>
<evidence type="ECO:0000256" key="2">
    <source>
        <dbReference type="ARBA" id="ARBA00005179"/>
    </source>
</evidence>
<name>M2R5S9_CERS8</name>
<dbReference type="GO" id="GO:0016705">
    <property type="term" value="F:oxidoreductase activity, acting on paired donors, with incorporation or reduction of molecular oxygen"/>
    <property type="evidence" value="ECO:0007669"/>
    <property type="project" value="InterPro"/>
</dbReference>
<dbReference type="OrthoDB" id="6692864at2759"/>
<evidence type="ECO:0000256" key="8">
    <source>
        <dbReference type="PIRSR" id="PIRSR602403-1"/>
    </source>
</evidence>
<comment type="pathway">
    <text evidence="2">Secondary metabolite biosynthesis.</text>
</comment>
<comment type="cofactor">
    <cofactor evidence="1 8">
        <name>heme</name>
        <dbReference type="ChEBI" id="CHEBI:30413"/>
    </cofactor>
</comment>